<dbReference type="InterPro" id="IPR044036">
    <property type="entry name" value="DUF5752"/>
</dbReference>
<organism evidence="1 2">
    <name type="scientific">candidate division WOR-1 bacterium RIFOXYC2_FULL_46_14</name>
    <dbReference type="NCBI Taxonomy" id="1802587"/>
    <lineage>
        <taxon>Bacteria</taxon>
        <taxon>Bacillati</taxon>
        <taxon>Saganbacteria</taxon>
    </lineage>
</organism>
<protein>
    <submittedName>
        <fullName evidence="1">Uncharacterized protein</fullName>
    </submittedName>
</protein>
<dbReference type="Proteomes" id="UP000179242">
    <property type="component" value="Unassembled WGS sequence"/>
</dbReference>
<dbReference type="Pfam" id="PF19027">
    <property type="entry name" value="DUF5752"/>
    <property type="match status" value="1"/>
</dbReference>
<accession>A0A1F4U878</accession>
<proteinExistence type="predicted"/>
<dbReference type="EMBL" id="MEUJ01000002">
    <property type="protein sequence ID" value="OGC41050.1"/>
    <property type="molecule type" value="Genomic_DNA"/>
</dbReference>
<evidence type="ECO:0000313" key="1">
    <source>
        <dbReference type="EMBL" id="OGC41050.1"/>
    </source>
</evidence>
<evidence type="ECO:0000313" key="2">
    <source>
        <dbReference type="Proteomes" id="UP000179242"/>
    </source>
</evidence>
<dbReference type="AlphaFoldDB" id="A0A1F4U878"/>
<name>A0A1F4U878_UNCSA</name>
<reference evidence="1 2" key="1">
    <citation type="journal article" date="2016" name="Nat. Commun.">
        <title>Thousands of microbial genomes shed light on interconnected biogeochemical processes in an aquifer system.</title>
        <authorList>
            <person name="Anantharaman K."/>
            <person name="Brown C.T."/>
            <person name="Hug L.A."/>
            <person name="Sharon I."/>
            <person name="Castelle C.J."/>
            <person name="Probst A.J."/>
            <person name="Thomas B.C."/>
            <person name="Singh A."/>
            <person name="Wilkins M.J."/>
            <person name="Karaoz U."/>
            <person name="Brodie E.L."/>
            <person name="Williams K.H."/>
            <person name="Hubbard S.S."/>
            <person name="Banfield J.F."/>
        </authorList>
    </citation>
    <scope>NUCLEOTIDE SEQUENCE [LARGE SCALE GENOMIC DNA]</scope>
</reference>
<sequence>MRAKTPFQFYTSSQLVEITGRKAAKLKTFLDIIKEIEASSIFYHVHHAFREHQFAPGMYTNDFAHWVGEEISKDALAERLANINIKDYTDIASLREKIVETIESYLKEDPESGNLEAKHNFYFCKSVAVVMKTKYLVWDQEEFCSILGKVGLRSLFFHFFEARLRLGRKTNDFSDWIKFNFKKEKLARQIEELDPYLYTMDQLRDQIINLVRGKKDSLWERLLKWLKPR</sequence>
<gene>
    <name evidence="1" type="ORF">A2438_02060</name>
</gene>
<comment type="caution">
    <text evidence="1">The sequence shown here is derived from an EMBL/GenBank/DDBJ whole genome shotgun (WGS) entry which is preliminary data.</text>
</comment>